<evidence type="ECO:0000313" key="1">
    <source>
        <dbReference type="EMBL" id="TDC02199.1"/>
    </source>
</evidence>
<organism evidence="1 2">
    <name type="scientific">Micromonospora fluostatini</name>
    <dbReference type="NCBI Taxonomy" id="1629071"/>
    <lineage>
        <taxon>Bacteria</taxon>
        <taxon>Bacillati</taxon>
        <taxon>Actinomycetota</taxon>
        <taxon>Actinomycetes</taxon>
        <taxon>Micromonosporales</taxon>
        <taxon>Micromonosporaceae</taxon>
        <taxon>Micromonospora</taxon>
    </lineage>
</organism>
<dbReference type="Proteomes" id="UP000295626">
    <property type="component" value="Unassembled WGS sequence"/>
</dbReference>
<dbReference type="EMBL" id="SMKE01000016">
    <property type="protein sequence ID" value="TDC02199.1"/>
    <property type="molecule type" value="Genomic_DNA"/>
</dbReference>
<evidence type="ECO:0000313" key="2">
    <source>
        <dbReference type="Proteomes" id="UP000295626"/>
    </source>
</evidence>
<protein>
    <submittedName>
        <fullName evidence="1">Uncharacterized protein</fullName>
    </submittedName>
</protein>
<reference evidence="1 2" key="1">
    <citation type="submission" date="2019-02" db="EMBL/GenBank/DDBJ databases">
        <title>Draft genome sequences of novel Actinobacteria.</title>
        <authorList>
            <person name="Sahin N."/>
            <person name="Ay H."/>
            <person name="Saygin H."/>
        </authorList>
    </citation>
    <scope>NUCLEOTIDE SEQUENCE [LARGE SCALE GENOMIC DNA]</scope>
    <source>
        <strain evidence="1 2">JCM 30529</strain>
    </source>
</reference>
<accession>A0ABY2DLQ2</accession>
<sequence>MTPTTTARSWTLTIPAPGDWELYVGKTRSTWRAKPKWLTMNSRLHWRKKDKIKTLWRAATREAARAAVTHDGRTVSLPVGQVSRARVDAVVHFTTVLLRRDGTSRRDIENWREATKVIVDTLIAGTRTHPGWGFLPDDGTRLHCPDCPHVREAPEALDTKPPYGPVGLVVVTLTELLPGEAP</sequence>
<keyword evidence="2" id="KW-1185">Reference proteome</keyword>
<name>A0ABY2DLQ2_9ACTN</name>
<gene>
    <name evidence="1" type="ORF">E1091_01295</name>
</gene>
<comment type="caution">
    <text evidence="1">The sequence shown here is derived from an EMBL/GenBank/DDBJ whole genome shotgun (WGS) entry which is preliminary data.</text>
</comment>
<proteinExistence type="predicted"/>